<feature type="compositionally biased region" description="Basic residues" evidence="1">
    <location>
        <begin position="1"/>
        <end position="11"/>
    </location>
</feature>
<dbReference type="EMBL" id="DF967972">
    <property type="protein sequence ID" value="GAP12926.1"/>
    <property type="molecule type" value="Genomic_DNA"/>
</dbReference>
<evidence type="ECO:0000256" key="1">
    <source>
        <dbReference type="SAM" id="MobiDB-lite"/>
    </source>
</evidence>
<dbReference type="EMBL" id="DF967972">
    <property type="protein sequence ID" value="GAP12925.1"/>
    <property type="molecule type" value="Genomic_DNA"/>
</dbReference>
<evidence type="ECO:0000313" key="4">
    <source>
        <dbReference type="Proteomes" id="UP000055060"/>
    </source>
</evidence>
<reference evidence="2" key="1">
    <citation type="submission" date="2015-07" db="EMBL/GenBank/DDBJ databases">
        <title>Draft Genome Sequences of Anaerolinea thermolimosa IMO-1, Bellilinea caldifistulae GOMI-1, Leptolinea tardivitalis YMTK-2, Levilinea saccharolytica KIBI-1,Longilinea arvoryzae KOME-1, Previously Described as Members of the Anaerolineaceae (Chloroflexi).</title>
        <authorList>
            <person name="Sekiguchi Y."/>
            <person name="Ohashi A."/>
            <person name="Matsuura N."/>
            <person name="Tourlousse M.D."/>
        </authorList>
    </citation>
    <scope>NUCLEOTIDE SEQUENCE [LARGE SCALE GENOMIC DNA]</scope>
    <source>
        <strain evidence="2">KOME-1</strain>
    </source>
</reference>
<sequence>MTGKATARHQHLTIGDLGGDPHPSFPWEEEVLGCLFP</sequence>
<organism evidence="2">
    <name type="scientific">Longilinea arvoryzae</name>
    <dbReference type="NCBI Taxonomy" id="360412"/>
    <lineage>
        <taxon>Bacteria</taxon>
        <taxon>Bacillati</taxon>
        <taxon>Chloroflexota</taxon>
        <taxon>Anaerolineae</taxon>
        <taxon>Anaerolineales</taxon>
        <taxon>Anaerolineaceae</taxon>
        <taxon>Longilinea</taxon>
    </lineage>
</organism>
<dbReference type="AlphaFoldDB" id="A0A0S7BCD3"/>
<feature type="region of interest" description="Disordered" evidence="1">
    <location>
        <begin position="1"/>
        <end position="24"/>
    </location>
</feature>
<keyword evidence="4" id="KW-1185">Reference proteome</keyword>
<evidence type="ECO:0000313" key="2">
    <source>
        <dbReference type="EMBL" id="GAP12925.1"/>
    </source>
</evidence>
<dbReference type="Proteomes" id="UP000055060">
    <property type="component" value="Unassembled WGS sequence"/>
</dbReference>
<name>A0A0S7BCD3_9CHLR</name>
<protein>
    <submittedName>
        <fullName evidence="2">Uncharacterized protein</fullName>
    </submittedName>
</protein>
<gene>
    <name evidence="2" type="ORF">LARV_00665</name>
    <name evidence="3" type="ORF">LARV_00666</name>
</gene>
<accession>A0A0S7BCD3</accession>
<evidence type="ECO:0000313" key="3">
    <source>
        <dbReference type="EMBL" id="GAP12926.1"/>
    </source>
</evidence>
<proteinExistence type="predicted"/>